<dbReference type="RefSeq" id="WP_381345071.1">
    <property type="nucleotide sequence ID" value="NZ_JBHMCY010000015.1"/>
</dbReference>
<dbReference type="InterPro" id="IPR010071">
    <property type="entry name" value="AA_adenyl_dom"/>
</dbReference>
<evidence type="ECO:0000259" key="4">
    <source>
        <dbReference type="PROSITE" id="PS50075"/>
    </source>
</evidence>
<reference evidence="5 6" key="1">
    <citation type="submission" date="2024-09" db="EMBL/GenBank/DDBJ databases">
        <authorList>
            <person name="Sun Q."/>
            <person name="Mori K."/>
        </authorList>
    </citation>
    <scope>NUCLEOTIDE SEQUENCE [LARGE SCALE GENOMIC DNA]</scope>
    <source>
        <strain evidence="5 6">JCM 6917</strain>
    </source>
</reference>
<dbReference type="CDD" id="cd05930">
    <property type="entry name" value="A_NRPS"/>
    <property type="match status" value="1"/>
</dbReference>
<sequence length="1108" mass="119129">MTATSPLGRAHQDDARHPGPEDGPPPEPPTAGFTATVPRWRAPHAGGPGAGTHRTTLPPDLADDLERTARALGTDLPGLLLTAHARVLATLTSERGVVSGYVPPGHGSAPRALRLTVDPSTWAELAEAVLLAPETTTGAPDAVLDLSGLTTDTHGHPHGPGAVVRFAWARGPDGLTLHVTYDLAAFDGDHAARLAGYQLAALRRLAEDPSARHDRRSLLSPEETATQLYQLAGPRDDPPDLTFVDLFRRRARERPGAPAAAHGDRTWTYQELDERSDRVARALIAAGAGAEDVVAVVMDRTLDWIASAIGVLKAGAVYLPMPLDLPVERVAVQLDEAVCVLALTDHHGESVVRKAAAELEGGLAVLTLDHVRATPADHPLPGPPAPAQAAYIYFTSGSTGTPKGALCEHAGLVNHLYAKIDDMGFAAGHGQVVAQTASVGFDISLWQFAAPLLAGAATRVIDTDALLDVPGFLGELVSRDVTVAQTVPAYLDVLLRHLERHPRDLGALHTLCVTGEVLGLDLVRRWFAAHPGIRLVNAYGATEVCDDTMHEILDGVPERAFVPLGRSLRNVNTYVLDHNLQLVPLGTTGEIAFSGVCVGRGYINDEERTRQAFVPDPFRAHTRMYRSGDFGRWLPDGRLEFLGRHDEQVKIRGYRIELGEIEHRLAAMAGVRDVAVVIDGDLGATRTLVAFFTTDEAAAAPDGAVRARDFLAAQLPDYMVPTYCHRLDHLPLTVNGKVDKAALAGLAGTLGHGGVTRTAPATPDERRLAVAWAEVLGVPLERIGKDDSFFALGGTSLAAARLIAHLGRRLTVADLVAHPVLADLAGVLTRRRDGEPRRPRRHRLLHPLLPVRSPHHTLVCFPYAAGNAVNYRALAQELERDGVAVYGAEPPGHDFAVPDEPLLDVPELACRARDEILAHITTPVLLWGHCAGAAAALETARLLEAAGRPVERVFLGAPLLPDAQASRSELAELAATDRRTLLGRLRGGHAYVELDAYQPERAEVADRAYRHDVGTSHRHLIRLQEQPHPHRLTAPVDVVVARDDPQTADAARAVGAWRTLAERVTLHELDDGGHYFVGTRPALSAARIRETTTRTPARNRPVQDRSRT</sequence>
<dbReference type="Pfam" id="PF13193">
    <property type="entry name" value="AMP-binding_C"/>
    <property type="match status" value="1"/>
</dbReference>
<dbReference type="Pfam" id="PF00975">
    <property type="entry name" value="Thioesterase"/>
    <property type="match status" value="1"/>
</dbReference>
<dbReference type="Gene3D" id="3.40.50.980">
    <property type="match status" value="2"/>
</dbReference>
<protein>
    <submittedName>
        <fullName evidence="5">Amino acid adenylation domain-containing protein</fullName>
    </submittedName>
</protein>
<dbReference type="Proteomes" id="UP001589709">
    <property type="component" value="Unassembled WGS sequence"/>
</dbReference>
<dbReference type="PROSITE" id="PS50075">
    <property type="entry name" value="CARRIER"/>
    <property type="match status" value="1"/>
</dbReference>
<dbReference type="SUPFAM" id="SSF47336">
    <property type="entry name" value="ACP-like"/>
    <property type="match status" value="1"/>
</dbReference>
<accession>A0ABV5MYP6</accession>
<comment type="caution">
    <text evidence="5">The sequence shown here is derived from an EMBL/GenBank/DDBJ whole genome shotgun (WGS) entry which is preliminary data.</text>
</comment>
<dbReference type="EMBL" id="JBHMCY010000015">
    <property type="protein sequence ID" value="MFB9463153.1"/>
    <property type="molecule type" value="Genomic_DNA"/>
</dbReference>
<keyword evidence="1" id="KW-0596">Phosphopantetheine</keyword>
<keyword evidence="6" id="KW-1185">Reference proteome</keyword>
<feature type="region of interest" description="Disordered" evidence="3">
    <location>
        <begin position="1"/>
        <end position="60"/>
    </location>
</feature>
<dbReference type="SUPFAM" id="SSF56801">
    <property type="entry name" value="Acetyl-CoA synthetase-like"/>
    <property type="match status" value="1"/>
</dbReference>
<dbReference type="InterPro" id="IPR020806">
    <property type="entry name" value="PKS_PP-bd"/>
</dbReference>
<dbReference type="Gene3D" id="3.30.300.30">
    <property type="match status" value="1"/>
</dbReference>
<name>A0ABV5MYP6_9ACTN</name>
<dbReference type="InterPro" id="IPR036736">
    <property type="entry name" value="ACP-like_sf"/>
</dbReference>
<organism evidence="5 6">
    <name type="scientific">Streptomyces cinereospinus</name>
    <dbReference type="NCBI Taxonomy" id="285561"/>
    <lineage>
        <taxon>Bacteria</taxon>
        <taxon>Bacillati</taxon>
        <taxon>Actinomycetota</taxon>
        <taxon>Actinomycetes</taxon>
        <taxon>Kitasatosporales</taxon>
        <taxon>Streptomycetaceae</taxon>
        <taxon>Streptomyces</taxon>
    </lineage>
</organism>
<dbReference type="Gene3D" id="1.10.1200.10">
    <property type="entry name" value="ACP-like"/>
    <property type="match status" value="1"/>
</dbReference>
<dbReference type="Gene3D" id="3.40.50.1820">
    <property type="entry name" value="alpha/beta hydrolase"/>
    <property type="match status" value="1"/>
</dbReference>
<dbReference type="Gene3D" id="2.30.38.10">
    <property type="entry name" value="Luciferase, Domain 3"/>
    <property type="match status" value="1"/>
</dbReference>
<dbReference type="InterPro" id="IPR000873">
    <property type="entry name" value="AMP-dep_synth/lig_dom"/>
</dbReference>
<dbReference type="Pfam" id="PF00550">
    <property type="entry name" value="PP-binding"/>
    <property type="match status" value="1"/>
</dbReference>
<dbReference type="InterPro" id="IPR001031">
    <property type="entry name" value="Thioesterase"/>
</dbReference>
<feature type="compositionally biased region" description="Basic and acidic residues" evidence="3">
    <location>
        <begin position="10"/>
        <end position="20"/>
    </location>
</feature>
<dbReference type="InterPro" id="IPR025110">
    <property type="entry name" value="AMP-bd_C"/>
</dbReference>
<feature type="domain" description="Carrier" evidence="4">
    <location>
        <begin position="759"/>
        <end position="832"/>
    </location>
</feature>
<dbReference type="Gene3D" id="3.30.559.30">
    <property type="entry name" value="Nonribosomal peptide synthetase, condensation domain"/>
    <property type="match status" value="2"/>
</dbReference>
<dbReference type="PANTHER" id="PTHR45527:SF1">
    <property type="entry name" value="FATTY ACID SYNTHASE"/>
    <property type="match status" value="1"/>
</dbReference>
<evidence type="ECO:0000313" key="5">
    <source>
        <dbReference type="EMBL" id="MFB9463153.1"/>
    </source>
</evidence>
<feature type="compositionally biased region" description="Low complexity" evidence="3">
    <location>
        <begin position="38"/>
        <end position="56"/>
    </location>
</feature>
<evidence type="ECO:0000313" key="6">
    <source>
        <dbReference type="Proteomes" id="UP001589709"/>
    </source>
</evidence>
<dbReference type="Pfam" id="PF00501">
    <property type="entry name" value="AMP-binding"/>
    <property type="match status" value="1"/>
</dbReference>
<evidence type="ECO:0000256" key="1">
    <source>
        <dbReference type="ARBA" id="ARBA00022450"/>
    </source>
</evidence>
<dbReference type="PROSITE" id="PS00455">
    <property type="entry name" value="AMP_BINDING"/>
    <property type="match status" value="1"/>
</dbReference>
<dbReference type="InterPro" id="IPR009081">
    <property type="entry name" value="PP-bd_ACP"/>
</dbReference>
<feature type="region of interest" description="Disordered" evidence="3">
    <location>
        <begin position="1087"/>
        <end position="1108"/>
    </location>
</feature>
<dbReference type="InterPro" id="IPR020845">
    <property type="entry name" value="AMP-binding_CS"/>
</dbReference>
<dbReference type="SUPFAM" id="SSF53474">
    <property type="entry name" value="alpha/beta-Hydrolases"/>
    <property type="match status" value="1"/>
</dbReference>
<evidence type="ECO:0000256" key="3">
    <source>
        <dbReference type="SAM" id="MobiDB-lite"/>
    </source>
</evidence>
<gene>
    <name evidence="5" type="ORF">ACFF45_10655</name>
</gene>
<keyword evidence="2" id="KW-0597">Phosphoprotein</keyword>
<proteinExistence type="predicted"/>
<dbReference type="PANTHER" id="PTHR45527">
    <property type="entry name" value="NONRIBOSOMAL PEPTIDE SYNTHETASE"/>
    <property type="match status" value="1"/>
</dbReference>
<dbReference type="InterPro" id="IPR029058">
    <property type="entry name" value="AB_hydrolase_fold"/>
</dbReference>
<dbReference type="SMART" id="SM00823">
    <property type="entry name" value="PKS_PP"/>
    <property type="match status" value="1"/>
</dbReference>
<evidence type="ECO:0000256" key="2">
    <source>
        <dbReference type="ARBA" id="ARBA00022553"/>
    </source>
</evidence>
<dbReference type="SUPFAM" id="SSF52777">
    <property type="entry name" value="CoA-dependent acyltransferases"/>
    <property type="match status" value="1"/>
</dbReference>
<dbReference type="InterPro" id="IPR045851">
    <property type="entry name" value="AMP-bd_C_sf"/>
</dbReference>
<dbReference type="NCBIfam" id="TIGR01733">
    <property type="entry name" value="AA-adenyl-dom"/>
    <property type="match status" value="1"/>
</dbReference>